<dbReference type="AlphaFoldDB" id="A0A9P5U4B3"/>
<sequence>MASIRAYYLPAESASDIDASHPVSVEQLSTIGWRISSVVGRSDEIEQAGQKIAQELGFPITQEGCIIPFNFALEINAATMAPEMAALLMKAAEVENSDICLANEAVVAITSGNLYIDVEDVTTGGWVRIHSGPGTLYRVPTGARYRVAFNEQNRRAVGIVFFKETISNHGLLMNKEIHNHAARRAYLNEVLGQT</sequence>
<accession>A0A9P5U4B3</accession>
<dbReference type="InterPro" id="IPR014710">
    <property type="entry name" value="RmlC-like_jellyroll"/>
</dbReference>
<dbReference type="EMBL" id="JADNRY010000098">
    <property type="protein sequence ID" value="KAF9065776.1"/>
    <property type="molecule type" value="Genomic_DNA"/>
</dbReference>
<evidence type="ECO:0000313" key="2">
    <source>
        <dbReference type="Proteomes" id="UP000772434"/>
    </source>
</evidence>
<comment type="caution">
    <text evidence="1">The sequence shown here is derived from an EMBL/GenBank/DDBJ whole genome shotgun (WGS) entry which is preliminary data.</text>
</comment>
<dbReference type="Gene3D" id="2.60.120.10">
    <property type="entry name" value="Jelly Rolls"/>
    <property type="match status" value="1"/>
</dbReference>
<proteinExistence type="predicted"/>
<name>A0A9P5U4B3_9AGAR</name>
<reference evidence="1" key="1">
    <citation type="submission" date="2020-11" db="EMBL/GenBank/DDBJ databases">
        <authorList>
            <consortium name="DOE Joint Genome Institute"/>
            <person name="Ahrendt S."/>
            <person name="Riley R."/>
            <person name="Andreopoulos W."/>
            <person name="Labutti K."/>
            <person name="Pangilinan J."/>
            <person name="Ruiz-Duenas F.J."/>
            <person name="Barrasa J.M."/>
            <person name="Sanchez-Garcia M."/>
            <person name="Camarero S."/>
            <person name="Miyauchi S."/>
            <person name="Serrano A."/>
            <person name="Linde D."/>
            <person name="Babiker R."/>
            <person name="Drula E."/>
            <person name="Ayuso-Fernandez I."/>
            <person name="Pacheco R."/>
            <person name="Padilla G."/>
            <person name="Ferreira P."/>
            <person name="Barriuso J."/>
            <person name="Kellner H."/>
            <person name="Castanera R."/>
            <person name="Alfaro M."/>
            <person name="Ramirez L."/>
            <person name="Pisabarro A.G."/>
            <person name="Kuo A."/>
            <person name="Tritt A."/>
            <person name="Lipzen A."/>
            <person name="He G."/>
            <person name="Yan M."/>
            <person name="Ng V."/>
            <person name="Cullen D."/>
            <person name="Martin F."/>
            <person name="Rosso M.-N."/>
            <person name="Henrissat B."/>
            <person name="Hibbett D."/>
            <person name="Martinez A.T."/>
            <person name="Grigoriev I.V."/>
        </authorList>
    </citation>
    <scope>NUCLEOTIDE SEQUENCE</scope>
    <source>
        <strain evidence="1">AH 40177</strain>
    </source>
</reference>
<protein>
    <submittedName>
        <fullName evidence="1">Uncharacterized protein</fullName>
    </submittedName>
</protein>
<gene>
    <name evidence="1" type="ORF">BDP27DRAFT_1549113</name>
</gene>
<keyword evidence="2" id="KW-1185">Reference proteome</keyword>
<dbReference type="Proteomes" id="UP000772434">
    <property type="component" value="Unassembled WGS sequence"/>
</dbReference>
<organism evidence="1 2">
    <name type="scientific">Rhodocollybia butyracea</name>
    <dbReference type="NCBI Taxonomy" id="206335"/>
    <lineage>
        <taxon>Eukaryota</taxon>
        <taxon>Fungi</taxon>
        <taxon>Dikarya</taxon>
        <taxon>Basidiomycota</taxon>
        <taxon>Agaricomycotina</taxon>
        <taxon>Agaricomycetes</taxon>
        <taxon>Agaricomycetidae</taxon>
        <taxon>Agaricales</taxon>
        <taxon>Marasmiineae</taxon>
        <taxon>Omphalotaceae</taxon>
        <taxon>Rhodocollybia</taxon>
    </lineage>
</organism>
<dbReference type="OrthoDB" id="2849365at2759"/>
<evidence type="ECO:0000313" key="1">
    <source>
        <dbReference type="EMBL" id="KAF9065776.1"/>
    </source>
</evidence>